<keyword evidence="3" id="KW-0677">Repeat</keyword>
<evidence type="ECO:0000313" key="8">
    <source>
        <dbReference type="Proteomes" id="UP001154078"/>
    </source>
</evidence>
<dbReference type="Gene3D" id="1.25.10.10">
    <property type="entry name" value="Leucine-rich Repeat Variant"/>
    <property type="match status" value="2"/>
</dbReference>
<dbReference type="InterPro" id="IPR013180">
    <property type="entry name" value="CTNNBL1_N"/>
</dbReference>
<dbReference type="InterPro" id="IPR016024">
    <property type="entry name" value="ARM-type_fold"/>
</dbReference>
<evidence type="ECO:0000256" key="4">
    <source>
        <dbReference type="ARBA" id="ARBA00023054"/>
    </source>
</evidence>
<dbReference type="Pfam" id="PF08216">
    <property type="entry name" value="CTNNBL"/>
    <property type="match status" value="2"/>
</dbReference>
<evidence type="ECO:0000256" key="5">
    <source>
        <dbReference type="ARBA" id="ARBA00023242"/>
    </source>
</evidence>
<evidence type="ECO:0000313" key="7">
    <source>
        <dbReference type="EMBL" id="CAH0558744.1"/>
    </source>
</evidence>
<protein>
    <recommendedName>
        <fullName evidence="6">Beta-catenin-like protein 1 N-terminal domain-containing protein</fullName>
    </recommendedName>
</protein>
<keyword evidence="4" id="KW-0175">Coiled coil</keyword>
<sequence length="499" mass="58733">MATPSDSPVEDVVFEIEPSRVPKPIPVALEDLCRLTKFTRQEIRIMYRGFKTIYFIKENKIMKTALLKLTEKCKLFDFIKRLYHFSSTEYLSTKIKLLKSLKNLRKKCQKPDYKLLQSTNIVPYIIRLLSYNDFEIALFTTNLLLELTNYAIQKVSEEFIKELLEHSLIEFLLNILKNMDKDLLRESGILINILFIIKCCLEKHELDILEEARDNGLLDWVTNNFKYVVPFYENNLYTAIILRDLLDDKNNLTAFSELGGIQYLLKQLSLYSKEEPKSLEEREFLLARKNIYARRNALKIIDLAMYGRYGKFNCKKFSDPFGLGIIFPLFMETPSNMFNNIYIDDNDLEFHICSIIQSIMCANRDNNMRIINKFTENNMEKTNRLLELHKKYIFKVTSYHNVVKIDNESEASENNIVICKKIRNDGLNTLQIIDLIILELCVTGPPEIGKRVEEILKSQNLSIDGIKTTVEYFIKFLERNDEDIYQENKDYFKSLLERI</sequence>
<name>A0A9P0FKC0_BRAAE</name>
<accession>A0A9P0FKC0</accession>
<evidence type="ECO:0000256" key="1">
    <source>
        <dbReference type="ARBA" id="ARBA00004123"/>
    </source>
</evidence>
<evidence type="ECO:0000256" key="2">
    <source>
        <dbReference type="ARBA" id="ARBA00022553"/>
    </source>
</evidence>
<keyword evidence="5" id="KW-0539">Nucleus</keyword>
<dbReference type="Proteomes" id="UP001154078">
    <property type="component" value="Chromosome 6"/>
</dbReference>
<comment type="subcellular location">
    <subcellularLocation>
        <location evidence="1">Nucleus</location>
    </subcellularLocation>
</comment>
<keyword evidence="8" id="KW-1185">Reference proteome</keyword>
<dbReference type="PANTHER" id="PTHR14978:SF0">
    <property type="entry name" value="BETA-CATENIN-LIKE PROTEIN 1"/>
    <property type="match status" value="1"/>
</dbReference>
<dbReference type="AlphaFoldDB" id="A0A9P0FKC0"/>
<proteinExistence type="predicted"/>
<organism evidence="7 8">
    <name type="scientific">Brassicogethes aeneus</name>
    <name type="common">Rape pollen beetle</name>
    <name type="synonym">Meligethes aeneus</name>
    <dbReference type="NCBI Taxonomy" id="1431903"/>
    <lineage>
        <taxon>Eukaryota</taxon>
        <taxon>Metazoa</taxon>
        <taxon>Ecdysozoa</taxon>
        <taxon>Arthropoda</taxon>
        <taxon>Hexapoda</taxon>
        <taxon>Insecta</taxon>
        <taxon>Pterygota</taxon>
        <taxon>Neoptera</taxon>
        <taxon>Endopterygota</taxon>
        <taxon>Coleoptera</taxon>
        <taxon>Polyphaga</taxon>
        <taxon>Cucujiformia</taxon>
        <taxon>Nitidulidae</taxon>
        <taxon>Meligethinae</taxon>
        <taxon>Brassicogethes</taxon>
    </lineage>
</organism>
<evidence type="ECO:0000259" key="6">
    <source>
        <dbReference type="Pfam" id="PF08216"/>
    </source>
</evidence>
<feature type="domain" description="Beta-catenin-like protein 1 N-terminal" evidence="6">
    <location>
        <begin position="81"/>
        <end position="285"/>
    </location>
</feature>
<dbReference type="GO" id="GO:0005681">
    <property type="term" value="C:spliceosomal complex"/>
    <property type="evidence" value="ECO:0007669"/>
    <property type="project" value="TreeGrafter"/>
</dbReference>
<gene>
    <name evidence="7" type="ORF">MELIAE_LOCUS9005</name>
</gene>
<dbReference type="OrthoDB" id="191686at2759"/>
<dbReference type="SUPFAM" id="SSF48371">
    <property type="entry name" value="ARM repeat"/>
    <property type="match status" value="1"/>
</dbReference>
<dbReference type="InterPro" id="IPR011989">
    <property type="entry name" value="ARM-like"/>
</dbReference>
<dbReference type="EMBL" id="OV121137">
    <property type="protein sequence ID" value="CAH0558744.1"/>
    <property type="molecule type" value="Genomic_DNA"/>
</dbReference>
<keyword evidence="2" id="KW-0597">Phosphoprotein</keyword>
<dbReference type="InterPro" id="IPR039678">
    <property type="entry name" value="CTNNBL1"/>
</dbReference>
<reference evidence="7" key="1">
    <citation type="submission" date="2021-12" db="EMBL/GenBank/DDBJ databases">
        <authorList>
            <person name="King R."/>
        </authorList>
    </citation>
    <scope>NUCLEOTIDE SEQUENCE</scope>
</reference>
<feature type="domain" description="Beta-catenin-like protein 1 N-terminal" evidence="6">
    <location>
        <begin position="286"/>
        <end position="470"/>
    </location>
</feature>
<dbReference type="PANTHER" id="PTHR14978">
    <property type="entry name" value="BETA-CATENIN-LIKE PROTEIN 1 NUCLEAR ASSOCIATED PROTEIN"/>
    <property type="match status" value="1"/>
</dbReference>
<evidence type="ECO:0000256" key="3">
    <source>
        <dbReference type="ARBA" id="ARBA00022737"/>
    </source>
</evidence>